<dbReference type="InterPro" id="IPR029064">
    <property type="entry name" value="Ribosomal_eL30-like_sf"/>
</dbReference>
<evidence type="ECO:0000259" key="1">
    <source>
        <dbReference type="Pfam" id="PF01248"/>
    </source>
</evidence>
<name>A0A645GF89_9ZZZZ</name>
<reference evidence="2" key="1">
    <citation type="submission" date="2019-08" db="EMBL/GenBank/DDBJ databases">
        <authorList>
            <person name="Kucharzyk K."/>
            <person name="Murdoch R.W."/>
            <person name="Higgins S."/>
            <person name="Loffler F."/>
        </authorList>
    </citation>
    <scope>NUCLEOTIDE SEQUENCE</scope>
</reference>
<comment type="caution">
    <text evidence="2">The sequence shown here is derived from an EMBL/GenBank/DDBJ whole genome shotgun (WGS) entry which is preliminary data.</text>
</comment>
<evidence type="ECO:0000313" key="2">
    <source>
        <dbReference type="EMBL" id="MPN25568.1"/>
    </source>
</evidence>
<organism evidence="2">
    <name type="scientific">bioreactor metagenome</name>
    <dbReference type="NCBI Taxonomy" id="1076179"/>
    <lineage>
        <taxon>unclassified sequences</taxon>
        <taxon>metagenomes</taxon>
        <taxon>ecological metagenomes</taxon>
    </lineage>
</organism>
<dbReference type="Gene3D" id="3.30.1330.30">
    <property type="match status" value="1"/>
</dbReference>
<dbReference type="SUPFAM" id="SSF55315">
    <property type="entry name" value="L30e-like"/>
    <property type="match status" value="1"/>
</dbReference>
<dbReference type="EMBL" id="VSSQ01074786">
    <property type="protein sequence ID" value="MPN25568.1"/>
    <property type="molecule type" value="Genomic_DNA"/>
</dbReference>
<feature type="domain" description="Ribosomal protein eL8/eL30/eS12/Gadd45" evidence="1">
    <location>
        <begin position="3"/>
        <end position="92"/>
    </location>
</feature>
<accession>A0A645GF89</accession>
<protein>
    <recommendedName>
        <fullName evidence="1">Ribosomal protein eL8/eL30/eS12/Gadd45 domain-containing protein</fullName>
    </recommendedName>
</protein>
<proteinExistence type="predicted"/>
<gene>
    <name evidence="2" type="ORF">SDC9_172980</name>
</gene>
<dbReference type="InterPro" id="IPR004038">
    <property type="entry name" value="Ribosomal_eL8/eL30/eS12/Gad45"/>
</dbReference>
<dbReference type="Pfam" id="PF01248">
    <property type="entry name" value="Ribosomal_L7Ae"/>
    <property type="match status" value="1"/>
</dbReference>
<dbReference type="AlphaFoldDB" id="A0A645GF89"/>
<sequence length="109" mass="12342">MRQKIESYLGLARKAGKLLAGYNKCLDAIERGKIKLLIISEDVSENSMKKMIKLAESKKTKYRIYGQSEETGHITGNPGRGIFGITDNNFAEAVIKEIDQKEFEKKEVF</sequence>